<evidence type="ECO:0000256" key="1">
    <source>
        <dbReference type="SAM" id="MobiDB-lite"/>
    </source>
</evidence>
<dbReference type="Pfam" id="PF22766">
    <property type="entry name" value="ZW10_C2"/>
    <property type="match status" value="1"/>
</dbReference>
<dbReference type="InterPro" id="IPR048344">
    <property type="entry name" value="Zw10_middle"/>
</dbReference>
<evidence type="ECO:0000259" key="3">
    <source>
        <dbReference type="Pfam" id="PF22766"/>
    </source>
</evidence>
<feature type="compositionally biased region" description="Polar residues" evidence="1">
    <location>
        <begin position="511"/>
        <end position="530"/>
    </location>
</feature>
<protein>
    <submittedName>
        <fullName evidence="4">Ribosome biogenesis protein ytm1</fullName>
    </submittedName>
</protein>
<feature type="compositionally biased region" description="Low complexity" evidence="1">
    <location>
        <begin position="531"/>
        <end position="548"/>
    </location>
</feature>
<organism evidence="4 5">
    <name type="scientific">Discina gigas</name>
    <dbReference type="NCBI Taxonomy" id="1032678"/>
    <lineage>
        <taxon>Eukaryota</taxon>
        <taxon>Fungi</taxon>
        <taxon>Dikarya</taxon>
        <taxon>Ascomycota</taxon>
        <taxon>Pezizomycotina</taxon>
        <taxon>Pezizomycetes</taxon>
        <taxon>Pezizales</taxon>
        <taxon>Discinaceae</taxon>
        <taxon>Discina</taxon>
    </lineage>
</organism>
<feature type="domain" description="ZW10 C-terminal helical" evidence="3">
    <location>
        <begin position="701"/>
        <end position="844"/>
    </location>
</feature>
<sequence length="849" mass="93803">MTVKPAQLAHAILTSVVDGSYPDSEDVAGAQLAADALPEIVKYLQRAREDKDIRKVSRANAPELDSWITQARRLHADIAGSGAKADEILELARAEEALEKEHADALTQARFLEGEIRFNDELASVLGRLQLIGTTLAQVESVMGSDLGEAVTILAGAENALERMGGGPTIVVALMREQAVELRRGLKENVDGGWGGMVEIDKQESSIKIQRAITGGSGSISGESVVEALRTLDLLDSKVDQLHQQIDTLIITPRLDTSKKSIPVLVVDGDTLRITGRSNDLSANHMFTDLRLIFNFLNSNLPKSVTITLSRILVPSLITRLRTTTLSQSIPSSLDDLPEFEALLEGVRKFEDFLQEIHWTEETELREWVDRAPKVWLSKKTETCLDRLRKIVAHGIAETKVVERTETQKIKEHDRSNSAVPDDAWNEDWKDEDETPAAAKEAVQSPRLNMDDEEASGWGLDEDLDIEEDEPPKEEPKKPSPGGKGDEKPADEGLDDLDWGEWGEDVDEPSKPQTPVTADFTPSTTASEANSSSPHTKPTTHTPYSTSSRDVTLREHYTVTSIPDAVLEIIIQVITEARRLSTLPTSSITPAARGLLSLPTLILAAYRALAPIHYAADTASNMYLYNDCVRLSEELANIDTQQGLNFTATEKGDVAMISLFGKRTYAKEITSQRIILTDYLDGTQGFVRCTEYPQSLACETAISSVISRLREIHASWSPVLSQSTLSQAIGSLLNTVVVRLIHDVEDMSDIPEAESVKLAGFMEELGKLENLFPEGPRGISTTGVYCSYWIKFRFLQQVLESTMVDILYMFREGHLEGFEEGVLCDLVKALFADSENRRKCIDEIRRGRV</sequence>
<feature type="domain" description="Centromere/kinetochore protein zw10 middle" evidence="2">
    <location>
        <begin position="199"/>
        <end position="391"/>
    </location>
</feature>
<dbReference type="Pfam" id="PF20665">
    <property type="entry name" value="Zw10_middle"/>
    <property type="match status" value="1"/>
</dbReference>
<evidence type="ECO:0000313" key="5">
    <source>
        <dbReference type="Proteomes" id="UP001447188"/>
    </source>
</evidence>
<feature type="region of interest" description="Disordered" evidence="1">
    <location>
        <begin position="406"/>
        <end position="550"/>
    </location>
</feature>
<name>A0ABR3GWY6_9PEZI</name>
<gene>
    <name evidence="4" type="primary">YTM1_2</name>
    <name evidence="4" type="ORF">Q9L58_000671</name>
</gene>
<dbReference type="InterPro" id="IPR055148">
    <property type="entry name" value="ZW10_C_2"/>
</dbReference>
<feature type="compositionally biased region" description="Acidic residues" evidence="1">
    <location>
        <begin position="492"/>
        <end position="507"/>
    </location>
</feature>
<evidence type="ECO:0000259" key="2">
    <source>
        <dbReference type="Pfam" id="PF20665"/>
    </source>
</evidence>
<feature type="compositionally biased region" description="Basic and acidic residues" evidence="1">
    <location>
        <begin position="473"/>
        <end position="491"/>
    </location>
</feature>
<keyword evidence="5" id="KW-1185">Reference proteome</keyword>
<dbReference type="InterPro" id="IPR046362">
    <property type="entry name" value="Zw10/DSL1_C_sf"/>
</dbReference>
<evidence type="ECO:0000313" key="4">
    <source>
        <dbReference type="EMBL" id="KAL0640389.1"/>
    </source>
</evidence>
<dbReference type="Gene3D" id="1.10.357.150">
    <property type="match status" value="1"/>
</dbReference>
<dbReference type="PANTHER" id="PTHR12205">
    <property type="entry name" value="CENTROMERE/KINETOCHORE PROTEIN ZW10"/>
    <property type="match status" value="1"/>
</dbReference>
<feature type="compositionally biased region" description="Acidic residues" evidence="1">
    <location>
        <begin position="424"/>
        <end position="435"/>
    </location>
</feature>
<accession>A0ABR3GWY6</accession>
<feature type="compositionally biased region" description="Basic and acidic residues" evidence="1">
    <location>
        <begin position="406"/>
        <end position="416"/>
    </location>
</feature>
<reference evidence="4 5" key="1">
    <citation type="submission" date="2024-02" db="EMBL/GenBank/DDBJ databases">
        <title>Discinaceae phylogenomics.</title>
        <authorList>
            <person name="Dirks A.C."/>
            <person name="James T.Y."/>
        </authorList>
    </citation>
    <scope>NUCLEOTIDE SEQUENCE [LARGE SCALE GENOMIC DNA]</scope>
    <source>
        <strain evidence="4 5">ACD0624</strain>
    </source>
</reference>
<comment type="caution">
    <text evidence="4">The sequence shown here is derived from an EMBL/GenBank/DDBJ whole genome shotgun (WGS) entry which is preliminary data.</text>
</comment>
<dbReference type="EMBL" id="JBBBZM010000004">
    <property type="protein sequence ID" value="KAL0640389.1"/>
    <property type="molecule type" value="Genomic_DNA"/>
</dbReference>
<feature type="compositionally biased region" description="Acidic residues" evidence="1">
    <location>
        <begin position="451"/>
        <end position="472"/>
    </location>
</feature>
<dbReference type="Proteomes" id="UP001447188">
    <property type="component" value="Unassembled WGS sequence"/>
</dbReference>
<proteinExistence type="predicted"/>
<dbReference type="PANTHER" id="PTHR12205:SF0">
    <property type="entry name" value="CENTROMERE_KINETOCHORE PROTEIN ZW10 HOMOLOG"/>
    <property type="match status" value="1"/>
</dbReference>